<keyword evidence="1" id="KW-0472">Membrane</keyword>
<protein>
    <submittedName>
        <fullName evidence="2">Uncharacterized protein</fullName>
    </submittedName>
</protein>
<name>A0ABX7III3_9ACTO</name>
<organism evidence="2 3">
    <name type="scientific">Arcanobacterium phocisimile</name>
    <dbReference type="NCBI Taxonomy" id="1302235"/>
    <lineage>
        <taxon>Bacteria</taxon>
        <taxon>Bacillati</taxon>
        <taxon>Actinomycetota</taxon>
        <taxon>Actinomycetes</taxon>
        <taxon>Actinomycetales</taxon>
        <taxon>Actinomycetaceae</taxon>
        <taxon>Arcanobacterium</taxon>
    </lineage>
</organism>
<dbReference type="RefSeq" id="WP_204423570.1">
    <property type="nucleotide sequence ID" value="NZ_CP070228.1"/>
</dbReference>
<keyword evidence="3" id="KW-1185">Reference proteome</keyword>
<evidence type="ECO:0000256" key="1">
    <source>
        <dbReference type="SAM" id="Phobius"/>
    </source>
</evidence>
<feature type="transmembrane region" description="Helical" evidence="1">
    <location>
        <begin position="16"/>
        <end position="37"/>
    </location>
</feature>
<sequence>MNTFQKTTGQIAKKTWGVFVVAVSIIFSLLISIVGTAQATQRPFPQYDLSFEWIHGKADPQWKPGDPGDGCLHEANPQVTHISTFGFRTVINPCDGVRTAMRWYYTGDQTVGENTAPTKQFRLGVTWQYTRRDSNDPYFWKPVENMTLDGKPIDAALYDPADQESVVVKKADGTWSHIPDRPTGFFEPKHIVFDDVFEFDEEHTFVWDAYLSVFGDYGGMTIGTGSTGDTEGGSIRAKANGLHVSIPAYADFRYVLDSEYRQALGITDTESDGQPIKLPHRPLARWSGGLAGSTYTTIACLEDSSQFLSPVLASQKTAEIYPELAKKYPNIAASTDEVQVADGSGSYGLGRWPYEFSLRQPGTWASASGLRPMNYDSAAGQFLDYGG</sequence>
<accession>A0ABX7III3</accession>
<dbReference type="Proteomes" id="UP000602653">
    <property type="component" value="Chromosome"/>
</dbReference>
<gene>
    <name evidence="2" type="ORF">JTE88_06020</name>
</gene>
<keyword evidence="1" id="KW-0812">Transmembrane</keyword>
<evidence type="ECO:0000313" key="2">
    <source>
        <dbReference type="EMBL" id="QRV01658.1"/>
    </source>
</evidence>
<evidence type="ECO:0000313" key="3">
    <source>
        <dbReference type="Proteomes" id="UP000602653"/>
    </source>
</evidence>
<dbReference type="EMBL" id="CP070228">
    <property type="protein sequence ID" value="QRV01658.1"/>
    <property type="molecule type" value="Genomic_DNA"/>
</dbReference>
<proteinExistence type="predicted"/>
<keyword evidence="1" id="KW-1133">Transmembrane helix</keyword>
<reference evidence="2 3" key="1">
    <citation type="submission" date="2021-02" db="EMBL/GenBank/DDBJ databases">
        <title>Complete Genome Sequence of Arcanobacterium phocisimile strain DSM 26142T from a harbour seal.</title>
        <authorList>
            <person name="Borowiak M."/>
            <person name="Alssahen M."/>
            <person name="Malorny B."/>
            <person name="Laemmler C."/>
            <person name="Siebert U."/>
            <person name="Ploetz M."/>
            <person name="Abdulmawjood A."/>
        </authorList>
    </citation>
    <scope>NUCLEOTIDE SEQUENCE [LARGE SCALE GENOMIC DNA]</scope>
    <source>
        <strain evidence="2 3">DSM 26142</strain>
    </source>
</reference>